<evidence type="ECO:0000313" key="1">
    <source>
        <dbReference type="EMBL" id="SUS07597.1"/>
    </source>
</evidence>
<protein>
    <submittedName>
        <fullName evidence="1">Uncharacterized protein</fullName>
    </submittedName>
</protein>
<dbReference type="AlphaFoldDB" id="A0A380THV9"/>
<dbReference type="EMBL" id="UIDG01000412">
    <property type="protein sequence ID" value="SUS07597.1"/>
    <property type="molecule type" value="Genomic_DNA"/>
</dbReference>
<organism evidence="1">
    <name type="scientific">metagenome</name>
    <dbReference type="NCBI Taxonomy" id="256318"/>
    <lineage>
        <taxon>unclassified sequences</taxon>
        <taxon>metagenomes</taxon>
    </lineage>
</organism>
<name>A0A380THV9_9ZZZZ</name>
<accession>A0A380THV9</accession>
<dbReference type="InterPro" id="IPR014942">
    <property type="entry name" value="AbiEii"/>
</dbReference>
<proteinExistence type="predicted"/>
<gene>
    <name evidence="1" type="ORF">DF3PB_470008</name>
</gene>
<reference evidence="1" key="1">
    <citation type="submission" date="2018-07" db="EMBL/GenBank/DDBJ databases">
        <authorList>
            <person name="Quirk P.G."/>
            <person name="Krulwich T.A."/>
        </authorList>
    </citation>
    <scope>NUCLEOTIDE SEQUENCE</scope>
</reference>
<sequence length="259" mass="29067">MPDERVEANRVLLREVCALLAAHGDDAVLIGGWVPDVRFPTARPPHIGSIDVDMLLRLRREQHVAVVALLLRNGFRQGQHRYQFFKDIRVGSGRVIPARLDLLTSARHHEEFFESSEASLQPLHGVDIAFRDNSVLPVGPVGEVEIRVAGIVAFLTMKGIALHDRAPQRPKDAYDIHYCLEQYPDGIPGIVAEFERFRGDELVREALGKMAGKFKDEEDDGPRMVADVEEIVGDYRAIRKREVYTRVSEFLAALAAAQK</sequence>
<dbReference type="Pfam" id="PF08843">
    <property type="entry name" value="AbiEii"/>
    <property type="match status" value="1"/>
</dbReference>